<gene>
    <name evidence="11" type="ORF">chiPu_0012057</name>
</gene>
<feature type="region of interest" description="Disordered" evidence="9">
    <location>
        <begin position="1006"/>
        <end position="1042"/>
    </location>
</feature>
<feature type="compositionally biased region" description="Basic and acidic residues" evidence="9">
    <location>
        <begin position="457"/>
        <end position="471"/>
    </location>
</feature>
<evidence type="ECO:0000256" key="8">
    <source>
        <dbReference type="ARBA" id="ARBA00023242"/>
    </source>
</evidence>
<evidence type="ECO:0000256" key="9">
    <source>
        <dbReference type="SAM" id="MobiDB-lite"/>
    </source>
</evidence>
<dbReference type="GO" id="GO:0000976">
    <property type="term" value="F:transcription cis-regulatory region binding"/>
    <property type="evidence" value="ECO:0007669"/>
    <property type="project" value="TreeGrafter"/>
</dbReference>
<reference evidence="11 12" key="1">
    <citation type="journal article" date="2018" name="Nat. Ecol. Evol.">
        <title>Shark genomes provide insights into elasmobranch evolution and the origin of vertebrates.</title>
        <authorList>
            <person name="Hara Y"/>
            <person name="Yamaguchi K"/>
            <person name="Onimaru K"/>
            <person name="Kadota M"/>
            <person name="Koyanagi M"/>
            <person name="Keeley SD"/>
            <person name="Tatsumi K"/>
            <person name="Tanaka K"/>
            <person name="Motone F"/>
            <person name="Kageyama Y"/>
            <person name="Nozu R"/>
            <person name="Adachi N"/>
            <person name="Nishimura O"/>
            <person name="Nakagawa R"/>
            <person name="Tanegashima C"/>
            <person name="Kiyatake I"/>
            <person name="Matsumoto R"/>
            <person name="Murakumo K"/>
            <person name="Nishida K"/>
            <person name="Terakita A"/>
            <person name="Kuratani S"/>
            <person name="Sato K"/>
            <person name="Hyodo S Kuraku.S."/>
        </authorList>
    </citation>
    <scope>NUCLEOTIDE SEQUENCE [LARGE SCALE GENOMIC DNA]</scope>
</reference>
<dbReference type="OrthoDB" id="1938591at2759"/>
<accession>A0A401ST54</accession>
<keyword evidence="4" id="KW-0805">Transcription regulation</keyword>
<feature type="compositionally biased region" description="Polar residues" evidence="9">
    <location>
        <begin position="619"/>
        <end position="637"/>
    </location>
</feature>
<keyword evidence="6" id="KW-0010">Activator</keyword>
<evidence type="ECO:0000256" key="1">
    <source>
        <dbReference type="ARBA" id="ARBA00004123"/>
    </source>
</evidence>
<protein>
    <recommendedName>
        <fullName evidence="3">AT-rich interactive domain-containing protein 5B</fullName>
    </recommendedName>
</protein>
<keyword evidence="5" id="KW-0238">DNA-binding</keyword>
<evidence type="ECO:0000256" key="5">
    <source>
        <dbReference type="ARBA" id="ARBA00023125"/>
    </source>
</evidence>
<dbReference type="STRING" id="137246.A0A401ST54"/>
<keyword evidence="12" id="KW-1185">Reference proteome</keyword>
<dbReference type="OMA" id="KAEGYQD"/>
<dbReference type="Proteomes" id="UP000287033">
    <property type="component" value="Unassembled WGS sequence"/>
</dbReference>
<name>A0A401ST54_CHIPU</name>
<dbReference type="InterPro" id="IPR051232">
    <property type="entry name" value="ARID/SWI1_ChromRemod"/>
</dbReference>
<evidence type="ECO:0000256" key="7">
    <source>
        <dbReference type="ARBA" id="ARBA00023163"/>
    </source>
</evidence>
<feature type="region of interest" description="Disordered" evidence="9">
    <location>
        <begin position="956"/>
        <end position="975"/>
    </location>
</feature>
<dbReference type="PROSITE" id="PS51011">
    <property type="entry name" value="ARID"/>
    <property type="match status" value="1"/>
</dbReference>
<evidence type="ECO:0000256" key="3">
    <source>
        <dbReference type="ARBA" id="ARBA00013841"/>
    </source>
</evidence>
<comment type="caution">
    <text evidence="11">The sequence shown here is derived from an EMBL/GenBank/DDBJ whole genome shotgun (WGS) entry which is preliminary data.</text>
</comment>
<dbReference type="SUPFAM" id="SSF46774">
    <property type="entry name" value="ARID-like"/>
    <property type="match status" value="1"/>
</dbReference>
<proteinExistence type="inferred from homology"/>
<comment type="subcellular location">
    <subcellularLocation>
        <location evidence="1">Nucleus</location>
    </subcellularLocation>
</comment>
<feature type="compositionally biased region" description="Basic residues" evidence="9">
    <location>
        <begin position="261"/>
        <end position="270"/>
    </location>
</feature>
<feature type="region of interest" description="Disordered" evidence="9">
    <location>
        <begin position="501"/>
        <end position="552"/>
    </location>
</feature>
<feature type="domain" description="ARID" evidence="10">
    <location>
        <begin position="332"/>
        <end position="424"/>
    </location>
</feature>
<evidence type="ECO:0000256" key="2">
    <source>
        <dbReference type="ARBA" id="ARBA00010608"/>
    </source>
</evidence>
<keyword evidence="7" id="KW-0804">Transcription</keyword>
<dbReference type="GO" id="GO:0006357">
    <property type="term" value="P:regulation of transcription by RNA polymerase II"/>
    <property type="evidence" value="ECO:0007669"/>
    <property type="project" value="TreeGrafter"/>
</dbReference>
<feature type="region of interest" description="Disordered" evidence="9">
    <location>
        <begin position="568"/>
        <end position="645"/>
    </location>
</feature>
<dbReference type="Gene3D" id="1.10.150.60">
    <property type="entry name" value="ARID DNA-binding domain"/>
    <property type="match status" value="1"/>
</dbReference>
<dbReference type="SMART" id="SM01014">
    <property type="entry name" value="ARID"/>
    <property type="match status" value="1"/>
</dbReference>
<sequence>MEPDSVKWVGSPCGLHGAYIFYKAFKFSLEGRPRILSLGDFFFVRCKPGAPICIAELQLLWEERNNRQLLSSSKLYFLPEDTPKGRSIGHGEDEVVAVSDKVVVKLDDLMKWACSDFGTWTRGLGAVSLKPSMRKELGMNGQKEALNQYRHCTLNSGLNFKDVLKEKADLDADDADDDGGDVDGTKIIVLSYPQYCRYRTMLKRIQNRSSSWLVNEFVMALGGIAILNGSTRVLYCRDTFDHPTLIENESVCDEFAPNLKGRPRKKKPPSQKRDTQALNGLRDSNEDSDGKASAKAKCEPKATMVKPKNNSSNCKNLPADEKSEVAADEECRAEEQTFLVTLYKYMKERNTPIERIPYLGFKQINLWTMFQAAQTLGGYEAITARRQWKQIYDELGGNPGSTSAATCTRRHYERLILPYERYIKGEEDKPLPPVKPRKQESSPPESESKVRAAATKRKTEPNRKVKRERDVVQKVKECSEAIAATESSQEMDKWRADVTLPRDGVVTQTETGVKDQDRCDISEGSDGRGTQAKDKVSKANSDQSNRKEAELLSLHKGLTAHLIDVTAQSQAESKASLASCQDHESPQQPMDRPANDVQEKVAGAVAMTEKDTEKGYLSDQGSNVVSPGAANSSIHSDQSPKDEVENWAGGIQSESIQRMPPGQVGKGNPNPLPGPLKDKEELLVTTKTEACPSYLPLVYSRGHPGIMSPLAKKKFLSQVSGCLPNNNPIGAPPPLISTKKCGEDGEEMVTAESNFLQGSTPEQLAINRPSVIQHAHSFQKRNTDERGGALKHDGLNKLSDSEAAYLSKHHLNCSESFKSCASYPFTAETIDNENKGSEKKGCQPSQVSSFLADFYSSPHLHNLYRHTEHHLVNDHTSKYLNTVMKDKSSSFVQNKNQDAVYLRHLSTLHRSEKKCAVKPPTEEQPTDLSLPKLKKTLPKSSSNSVIHLPSPLDIKSTTASTQPAHTDCNPKACRVPPMPIPTSTNSGEVALPPSTKLEEAVRPAIGSKGGSQIIGSSKPIKRNREGMDNGSSQSPDKKLRAVSPMPLAKELALKEKPSDLEGESSKNQGPGIILEGHKFPLPTPIFPGVYPGAFVSQVQDMCDGLGSAFPVDYAHPLQYLKNQAVLSPLMQPLAIHSFMIPAMQRQILASTGASPQLYRHLSAAAAPVAASYGDLLHHSLYPLASLNPQVAYSTSPISSLHPSTKL</sequence>
<dbReference type="PANTHER" id="PTHR13964">
    <property type="entry name" value="RBP-RELATED"/>
    <property type="match status" value="1"/>
</dbReference>
<dbReference type="InterPro" id="IPR043151">
    <property type="entry name" value="BAH_sf"/>
</dbReference>
<dbReference type="Pfam" id="PF01388">
    <property type="entry name" value="ARID"/>
    <property type="match status" value="1"/>
</dbReference>
<evidence type="ECO:0000256" key="4">
    <source>
        <dbReference type="ARBA" id="ARBA00023015"/>
    </source>
</evidence>
<evidence type="ECO:0000313" key="12">
    <source>
        <dbReference type="Proteomes" id="UP000287033"/>
    </source>
</evidence>
<feature type="compositionally biased region" description="Basic and acidic residues" evidence="9">
    <location>
        <begin position="283"/>
        <end position="300"/>
    </location>
</feature>
<dbReference type="GO" id="GO:0005634">
    <property type="term" value="C:nucleus"/>
    <property type="evidence" value="ECO:0007669"/>
    <property type="project" value="UniProtKB-SubCell"/>
</dbReference>
<keyword evidence="8" id="KW-0539">Nucleus</keyword>
<dbReference type="Gene3D" id="2.30.30.490">
    <property type="match status" value="1"/>
</dbReference>
<feature type="compositionally biased region" description="Basic and acidic residues" evidence="9">
    <location>
        <begin position="512"/>
        <end position="521"/>
    </location>
</feature>
<dbReference type="CDD" id="cd16885">
    <property type="entry name" value="ARID_ARID5B"/>
    <property type="match status" value="1"/>
</dbReference>
<evidence type="ECO:0000313" key="11">
    <source>
        <dbReference type="EMBL" id="GCC33587.1"/>
    </source>
</evidence>
<evidence type="ECO:0000256" key="6">
    <source>
        <dbReference type="ARBA" id="ARBA00023159"/>
    </source>
</evidence>
<feature type="region of interest" description="Disordered" evidence="9">
    <location>
        <begin position="426"/>
        <end position="471"/>
    </location>
</feature>
<feature type="compositionally biased region" description="Polar residues" evidence="9">
    <location>
        <begin position="568"/>
        <end position="579"/>
    </location>
</feature>
<dbReference type="InterPro" id="IPR030408">
    <property type="entry name" value="ARID5B_ARID/BRIGHT_DNA-bd"/>
</dbReference>
<dbReference type="InterPro" id="IPR036431">
    <property type="entry name" value="ARID_dom_sf"/>
</dbReference>
<dbReference type="SMART" id="SM00501">
    <property type="entry name" value="BRIGHT"/>
    <property type="match status" value="1"/>
</dbReference>
<dbReference type="PANTHER" id="PTHR13964:SF37">
    <property type="entry name" value="AT-RICH INTERACTIVE DOMAIN-CONTAINING PROTEIN 5B"/>
    <property type="match status" value="1"/>
</dbReference>
<comment type="similarity">
    <text evidence="2">Belongs to the ARID5B family.</text>
</comment>
<dbReference type="AlphaFoldDB" id="A0A401ST54"/>
<dbReference type="InterPro" id="IPR001606">
    <property type="entry name" value="ARID_dom"/>
</dbReference>
<evidence type="ECO:0000259" key="10">
    <source>
        <dbReference type="PROSITE" id="PS51011"/>
    </source>
</evidence>
<dbReference type="EMBL" id="BEZZ01000530">
    <property type="protein sequence ID" value="GCC33587.1"/>
    <property type="molecule type" value="Genomic_DNA"/>
</dbReference>
<dbReference type="FunFam" id="1.10.150.60:FF:000004">
    <property type="entry name" value="AT-rich interactive domain-containing protein 5B"/>
    <property type="match status" value="1"/>
</dbReference>
<organism evidence="11 12">
    <name type="scientific">Chiloscyllium punctatum</name>
    <name type="common">Brownbanded bambooshark</name>
    <name type="synonym">Hemiscyllium punctatum</name>
    <dbReference type="NCBI Taxonomy" id="137246"/>
    <lineage>
        <taxon>Eukaryota</taxon>
        <taxon>Metazoa</taxon>
        <taxon>Chordata</taxon>
        <taxon>Craniata</taxon>
        <taxon>Vertebrata</taxon>
        <taxon>Chondrichthyes</taxon>
        <taxon>Elasmobranchii</taxon>
        <taxon>Galeomorphii</taxon>
        <taxon>Galeoidea</taxon>
        <taxon>Orectolobiformes</taxon>
        <taxon>Hemiscylliidae</taxon>
        <taxon>Chiloscyllium</taxon>
    </lineage>
</organism>
<feature type="region of interest" description="Disordered" evidence="9">
    <location>
        <begin position="257"/>
        <end position="317"/>
    </location>
</feature>